<name>V8PAR3_OPHHA</name>
<proteinExistence type="predicted"/>
<evidence type="ECO:0000313" key="2">
    <source>
        <dbReference type="Proteomes" id="UP000018936"/>
    </source>
</evidence>
<dbReference type="Pfam" id="PF05110">
    <property type="entry name" value="AF-4"/>
    <property type="match status" value="1"/>
</dbReference>
<dbReference type="Proteomes" id="UP000018936">
    <property type="component" value="Unassembled WGS sequence"/>
</dbReference>
<comment type="caution">
    <text evidence="1">The sequence shown here is derived from an EMBL/GenBank/DDBJ whole genome shotgun (WGS) entry which is preliminary data.</text>
</comment>
<protein>
    <submittedName>
        <fullName evidence="1">Uncharacterized protein</fullName>
    </submittedName>
</protein>
<dbReference type="AlphaFoldDB" id="V8PAR3"/>
<evidence type="ECO:0000313" key="1">
    <source>
        <dbReference type="EMBL" id="ETE71076.1"/>
    </source>
</evidence>
<feature type="non-terminal residue" evidence="1">
    <location>
        <position position="1"/>
    </location>
</feature>
<accession>V8PAR3</accession>
<gene>
    <name evidence="1" type="ORF">L345_03110</name>
</gene>
<dbReference type="GO" id="GO:0002151">
    <property type="term" value="F:G-quadruplex RNA binding"/>
    <property type="evidence" value="ECO:0007669"/>
    <property type="project" value="TreeGrafter"/>
</dbReference>
<dbReference type="GO" id="GO:0016607">
    <property type="term" value="C:nuclear speck"/>
    <property type="evidence" value="ECO:0007669"/>
    <property type="project" value="TreeGrafter"/>
</dbReference>
<dbReference type="EMBL" id="AZIM01000438">
    <property type="protein sequence ID" value="ETE71076.1"/>
    <property type="molecule type" value="Genomic_DNA"/>
</dbReference>
<dbReference type="InterPro" id="IPR007797">
    <property type="entry name" value="AF4/FMR2"/>
</dbReference>
<keyword evidence="2" id="KW-1185">Reference proteome</keyword>
<dbReference type="GO" id="GO:0043484">
    <property type="term" value="P:regulation of RNA splicing"/>
    <property type="evidence" value="ECO:0007669"/>
    <property type="project" value="TreeGrafter"/>
</dbReference>
<reference evidence="1 2" key="1">
    <citation type="journal article" date="2013" name="Proc. Natl. Acad. Sci. U.S.A.">
        <title>The king cobra genome reveals dynamic gene evolution and adaptation in the snake venom system.</title>
        <authorList>
            <person name="Vonk F.J."/>
            <person name="Casewell N.R."/>
            <person name="Henkel C.V."/>
            <person name="Heimberg A.M."/>
            <person name="Jansen H.J."/>
            <person name="McCleary R.J."/>
            <person name="Kerkkamp H.M."/>
            <person name="Vos R.A."/>
            <person name="Guerreiro I."/>
            <person name="Calvete J.J."/>
            <person name="Wuster W."/>
            <person name="Woods A.E."/>
            <person name="Logan J.M."/>
            <person name="Harrison R.A."/>
            <person name="Castoe T.A."/>
            <person name="de Koning A.P."/>
            <person name="Pollock D.D."/>
            <person name="Yandell M."/>
            <person name="Calderon D."/>
            <person name="Renjifo C."/>
            <person name="Currier R.B."/>
            <person name="Salgado D."/>
            <person name="Pla D."/>
            <person name="Sanz L."/>
            <person name="Hyder A.S."/>
            <person name="Ribeiro J.M."/>
            <person name="Arntzen J.W."/>
            <person name="van den Thillart G.E."/>
            <person name="Boetzer M."/>
            <person name="Pirovano W."/>
            <person name="Dirks R.P."/>
            <person name="Spaink H.P."/>
            <person name="Duboule D."/>
            <person name="McGlinn E."/>
            <person name="Kini R.M."/>
            <person name="Richardson M.K."/>
        </authorList>
    </citation>
    <scope>NUCLEOTIDE SEQUENCE</scope>
    <source>
        <tissue evidence="1">Blood</tissue>
    </source>
</reference>
<sequence>MKRYVYSKSKQEFISEKKCPIKHTFYKQIVQGLQLLRTLMLDSVSSSFTKPEVLSVPNLRIVLNSAPVSLPNDSNCVEEILRNLHNVIAQMNSKLASILYILRIVVFQPKPQKKGSNLHFYSFGIIDRGTSLIFLLTVDTHQKQIRKIVPFRREDGEAIIGWVRFSLSYPKPNLQITVAVFTQVVAPNPNNYMTLPRQEMTHSWPPPLTAIHTPGKAEQNKFTIPSKAQDCQHLTSGYPAQKWNEPTNKVATKSVPQKSDALSLLKRFYERLVMLESPGRLMANHRYPYGLHLHSAILTAWSPRFEEWNSQTSSMFWEDRR</sequence>
<dbReference type="PANTHER" id="PTHR10528:SF18">
    <property type="entry name" value="AF4_FMR2 FAMILY MEMBER 2"/>
    <property type="match status" value="1"/>
</dbReference>
<dbReference type="OrthoDB" id="6382204at2759"/>
<dbReference type="PANTHER" id="PTHR10528">
    <property type="entry name" value="AF4/FMR2 FAMILY MEMBER"/>
    <property type="match status" value="1"/>
</dbReference>
<organism evidence="1 2">
    <name type="scientific">Ophiophagus hannah</name>
    <name type="common">King cobra</name>
    <name type="synonym">Naja hannah</name>
    <dbReference type="NCBI Taxonomy" id="8665"/>
    <lineage>
        <taxon>Eukaryota</taxon>
        <taxon>Metazoa</taxon>
        <taxon>Chordata</taxon>
        <taxon>Craniata</taxon>
        <taxon>Vertebrata</taxon>
        <taxon>Euteleostomi</taxon>
        <taxon>Lepidosauria</taxon>
        <taxon>Squamata</taxon>
        <taxon>Bifurcata</taxon>
        <taxon>Unidentata</taxon>
        <taxon>Episquamata</taxon>
        <taxon>Toxicofera</taxon>
        <taxon>Serpentes</taxon>
        <taxon>Colubroidea</taxon>
        <taxon>Elapidae</taxon>
        <taxon>Elapinae</taxon>
        <taxon>Ophiophagus</taxon>
    </lineage>
</organism>